<keyword evidence="3" id="KW-1185">Reference proteome</keyword>
<evidence type="ECO:0000313" key="2">
    <source>
        <dbReference type="EMBL" id="MCX2718250.1"/>
    </source>
</evidence>
<accession>A0AAE3MIE2</accession>
<proteinExistence type="predicted"/>
<feature type="chain" id="PRO_5042182637" evidence="1">
    <location>
        <begin position="23"/>
        <end position="228"/>
    </location>
</feature>
<dbReference type="Proteomes" id="UP001207116">
    <property type="component" value="Unassembled WGS sequence"/>
</dbReference>
<evidence type="ECO:0000313" key="3">
    <source>
        <dbReference type="Proteomes" id="UP001207116"/>
    </source>
</evidence>
<keyword evidence="1" id="KW-0732">Signal</keyword>
<sequence length="228" mass="26656">MFSIKKFLFLSGLLFVISSLWSQDDFVSYWQPGIAVNYKVAPGYEHNFSLTKRSFTYNDSNLQFDVRQLDLVHFSKWRLLDNQSVGLGIQYRFRKVFEPDSGNELRLTQQYNITFRPRTMRFGHRIRSEQRIFREQTIHRFRYRLALDRPLVGEKLDVGEPYIIGALESLISVGAGQRPEFDQRVGLNIGWLVSQKSKIQAGLEYRREDFTNTGADLLFLNTSLVLSL</sequence>
<evidence type="ECO:0000256" key="1">
    <source>
        <dbReference type="SAM" id="SignalP"/>
    </source>
</evidence>
<protein>
    <submittedName>
        <fullName evidence="2">DUF2490 domain-containing protein</fullName>
    </submittedName>
</protein>
<reference evidence="2" key="1">
    <citation type="submission" date="2022-11" db="EMBL/GenBank/DDBJ databases">
        <title>The characterization of three novel Bacteroidetes species and genomic analysis of their roles in tidal elemental geochemical cycles.</title>
        <authorList>
            <person name="Ma K.-J."/>
        </authorList>
    </citation>
    <scope>NUCLEOTIDE SEQUENCE</scope>
    <source>
        <strain evidence="2">M415</strain>
    </source>
</reference>
<dbReference type="AlphaFoldDB" id="A0AAE3MIE2"/>
<comment type="caution">
    <text evidence="2">The sequence shown here is derived from an EMBL/GenBank/DDBJ whole genome shotgun (WGS) entry which is preliminary data.</text>
</comment>
<dbReference type="Pfam" id="PF10677">
    <property type="entry name" value="DUF2490"/>
    <property type="match status" value="1"/>
</dbReference>
<feature type="signal peptide" evidence="1">
    <location>
        <begin position="1"/>
        <end position="22"/>
    </location>
</feature>
<dbReference type="EMBL" id="JAPFQP010000001">
    <property type="protein sequence ID" value="MCX2718250.1"/>
    <property type="molecule type" value="Genomic_DNA"/>
</dbReference>
<gene>
    <name evidence="2" type="ORF">OO016_01430</name>
</gene>
<dbReference type="RefSeq" id="WP_266010244.1">
    <property type="nucleotide sequence ID" value="NZ_JAPFQP010000001.1"/>
</dbReference>
<organism evidence="2 3">
    <name type="scientific">Lentiprolixibacter aurantiacus</name>
    <dbReference type="NCBI Taxonomy" id="2993939"/>
    <lineage>
        <taxon>Bacteria</taxon>
        <taxon>Pseudomonadati</taxon>
        <taxon>Bacteroidota</taxon>
        <taxon>Flavobacteriia</taxon>
        <taxon>Flavobacteriales</taxon>
        <taxon>Flavobacteriaceae</taxon>
        <taxon>Lentiprolixibacter</taxon>
    </lineage>
</organism>
<name>A0AAE3MIE2_9FLAO</name>
<dbReference type="InterPro" id="IPR019619">
    <property type="entry name" value="DUF2490"/>
</dbReference>